<evidence type="ECO:0000313" key="3">
    <source>
        <dbReference type="EMBL" id="TXC78742.1"/>
    </source>
</evidence>
<dbReference type="InterPro" id="IPR000182">
    <property type="entry name" value="GNAT_dom"/>
</dbReference>
<reference evidence="3 4" key="1">
    <citation type="journal article" date="2005" name="Int. J. Syst. Evol. Microbiol.">
        <title>Bacillus litoralis sp. nov., isolated from a tidal flat of the Yellow Sea in Korea.</title>
        <authorList>
            <person name="Yoon J.H."/>
            <person name="Oh T.K."/>
        </authorList>
    </citation>
    <scope>NUCLEOTIDE SEQUENCE [LARGE SCALE GENOMIC DNA]</scope>
    <source>
        <strain evidence="3 4">SW-211</strain>
    </source>
</reference>
<evidence type="ECO:0000256" key="1">
    <source>
        <dbReference type="ARBA" id="ARBA00022679"/>
    </source>
</evidence>
<dbReference type="EMBL" id="VOQF01000030">
    <property type="protein sequence ID" value="TXC78742.1"/>
    <property type="molecule type" value="Genomic_DNA"/>
</dbReference>
<sequence length="164" mass="19066">MEIRKVKKEEIKQVGQFLEETMGAVFPFPLSEASKRDITEMEELFLTKEKTTLLAAFKNGKVVGTIGVRPYDDRIASIKGRYELETTCEIIKCYVDQNLRRSGIGTELFSSIEQYCQEAGYKTLYLHTQKFLPGGYSFWQKKEFSMVLDEQDEFETVHFEKVVF</sequence>
<evidence type="ECO:0000259" key="2">
    <source>
        <dbReference type="PROSITE" id="PS51186"/>
    </source>
</evidence>
<dbReference type="GO" id="GO:0008080">
    <property type="term" value="F:N-acetyltransferase activity"/>
    <property type="evidence" value="ECO:0007669"/>
    <property type="project" value="InterPro"/>
</dbReference>
<comment type="caution">
    <text evidence="3">The sequence shown here is derived from an EMBL/GenBank/DDBJ whole genome shotgun (WGS) entry which is preliminary data.</text>
</comment>
<evidence type="ECO:0000313" key="4">
    <source>
        <dbReference type="Proteomes" id="UP000321363"/>
    </source>
</evidence>
<proteinExistence type="predicted"/>
<dbReference type="PANTHER" id="PTHR13947">
    <property type="entry name" value="GNAT FAMILY N-ACETYLTRANSFERASE"/>
    <property type="match status" value="1"/>
</dbReference>
<dbReference type="PANTHER" id="PTHR13947:SF37">
    <property type="entry name" value="LD18367P"/>
    <property type="match status" value="1"/>
</dbReference>
<gene>
    <name evidence="3" type="ORF">FS935_22440</name>
</gene>
<organism evidence="3 4">
    <name type="scientific">Metabacillus litoralis</name>
    <dbReference type="NCBI Taxonomy" id="152268"/>
    <lineage>
        <taxon>Bacteria</taxon>
        <taxon>Bacillati</taxon>
        <taxon>Bacillota</taxon>
        <taxon>Bacilli</taxon>
        <taxon>Bacillales</taxon>
        <taxon>Bacillaceae</taxon>
        <taxon>Metabacillus</taxon>
    </lineage>
</organism>
<keyword evidence="1 3" id="KW-0808">Transferase</keyword>
<dbReference type="RefSeq" id="WP_146950847.1">
    <property type="nucleotide sequence ID" value="NZ_VOQF01000030.1"/>
</dbReference>
<keyword evidence="4" id="KW-1185">Reference proteome</keyword>
<dbReference type="InterPro" id="IPR016181">
    <property type="entry name" value="Acyl_CoA_acyltransferase"/>
</dbReference>
<name>A0A5C6UZA2_9BACI</name>
<feature type="domain" description="N-acetyltransferase" evidence="2">
    <location>
        <begin position="1"/>
        <end position="164"/>
    </location>
</feature>
<dbReference type="Pfam" id="PF00583">
    <property type="entry name" value="Acetyltransf_1"/>
    <property type="match status" value="1"/>
</dbReference>
<dbReference type="OrthoDB" id="9789603at2"/>
<accession>A0A5C6UZA2</accession>
<dbReference type="PROSITE" id="PS51186">
    <property type="entry name" value="GNAT"/>
    <property type="match status" value="1"/>
</dbReference>
<dbReference type="AlphaFoldDB" id="A0A5C6UZA2"/>
<dbReference type="CDD" id="cd04301">
    <property type="entry name" value="NAT_SF"/>
    <property type="match status" value="1"/>
</dbReference>
<dbReference type="Gene3D" id="3.40.630.30">
    <property type="match status" value="1"/>
</dbReference>
<protein>
    <submittedName>
        <fullName evidence="3">GNAT family N-acetyltransferase</fullName>
    </submittedName>
</protein>
<dbReference type="InterPro" id="IPR050769">
    <property type="entry name" value="NAT_camello-type"/>
</dbReference>
<dbReference type="Proteomes" id="UP000321363">
    <property type="component" value="Unassembled WGS sequence"/>
</dbReference>
<dbReference type="SUPFAM" id="SSF55729">
    <property type="entry name" value="Acyl-CoA N-acyltransferases (Nat)"/>
    <property type="match status" value="1"/>
</dbReference>